<dbReference type="PANTHER" id="PTHR34216:SF7">
    <property type="entry name" value="POLY-BETA-1,6-N-ACETYL-D-GLUCOSAMINE N-DEACETYLASE"/>
    <property type="match status" value="1"/>
</dbReference>
<dbReference type="Gene3D" id="3.20.20.370">
    <property type="entry name" value="Glycoside hydrolase/deacetylase"/>
    <property type="match status" value="1"/>
</dbReference>
<dbReference type="KEGG" id="afi:Acife_1237"/>
<reference evidence="3 4" key="1">
    <citation type="journal article" date="2011" name="J. Bacteriol.">
        <title>Draft genome of the psychrotolerant acidophile Acidithiobacillus ferrivorans SS3.</title>
        <authorList>
            <person name="Liljeqvist M."/>
            <person name="Valdes J."/>
            <person name="Holmes D.S."/>
            <person name="Dopson M."/>
        </authorList>
    </citation>
    <scope>NUCLEOTIDE SEQUENCE [LARGE SCALE GENOMIC DNA]</scope>
    <source>
        <strain evidence="3 4">SS3</strain>
    </source>
</reference>
<dbReference type="AlphaFoldDB" id="G0JPR8"/>
<dbReference type="PROSITE" id="PS51677">
    <property type="entry name" value="NODB"/>
    <property type="match status" value="1"/>
</dbReference>
<dbReference type="Proteomes" id="UP000009220">
    <property type="component" value="Chromosome"/>
</dbReference>
<dbReference type="eggNOG" id="COG0726">
    <property type="taxonomic scope" value="Bacteria"/>
</dbReference>
<dbReference type="PANTHER" id="PTHR34216">
    <property type="match status" value="1"/>
</dbReference>
<dbReference type="HOGENOM" id="CLU_030024_10_0_6"/>
<dbReference type="EMBL" id="CP002985">
    <property type="protein sequence ID" value="AEM47393.1"/>
    <property type="molecule type" value="Genomic_DNA"/>
</dbReference>
<dbReference type="RefSeq" id="WP_014028650.1">
    <property type="nucleotide sequence ID" value="NC_015942.1"/>
</dbReference>
<dbReference type="InterPro" id="IPR002509">
    <property type="entry name" value="NODB_dom"/>
</dbReference>
<dbReference type="STRING" id="743299.Acife_1237"/>
<feature type="domain" description="NodB homology" evidence="2">
    <location>
        <begin position="107"/>
        <end position="278"/>
    </location>
</feature>
<dbReference type="SUPFAM" id="SSF88713">
    <property type="entry name" value="Glycoside hydrolase/deacetylase"/>
    <property type="match status" value="1"/>
</dbReference>
<accession>G0JPR8</accession>
<dbReference type="InterPro" id="IPR051398">
    <property type="entry name" value="Polysacch_Deacetylase"/>
</dbReference>
<gene>
    <name evidence="3" type="ORF">Acife_1237</name>
</gene>
<dbReference type="CDD" id="cd10969">
    <property type="entry name" value="CE4_Ecf1_like_5s"/>
    <property type="match status" value="1"/>
</dbReference>
<evidence type="ECO:0000259" key="2">
    <source>
        <dbReference type="PROSITE" id="PS51677"/>
    </source>
</evidence>
<evidence type="ECO:0000313" key="3">
    <source>
        <dbReference type="EMBL" id="AEM47393.1"/>
    </source>
</evidence>
<dbReference type="InterPro" id="IPR011330">
    <property type="entry name" value="Glyco_hydro/deAcase_b/a-brl"/>
</dbReference>
<name>G0JPR8_9PROT</name>
<proteinExistence type="predicted"/>
<dbReference type="Pfam" id="PF01522">
    <property type="entry name" value="Polysacc_deac_1"/>
    <property type="match status" value="1"/>
</dbReference>
<evidence type="ECO:0000256" key="1">
    <source>
        <dbReference type="ARBA" id="ARBA00022729"/>
    </source>
</evidence>
<dbReference type="GO" id="GO:0005975">
    <property type="term" value="P:carbohydrate metabolic process"/>
    <property type="evidence" value="ECO:0007669"/>
    <property type="project" value="InterPro"/>
</dbReference>
<sequence length="278" mass="31398">MELGKSGLFLQADRAQRTKKPGMRIVWQMMSLLALFFAVPAWGSETGRGVPILLYHRFGPVLRDAMTVRTEVFEAQIEYLKRHGYQIVPLREVVAYIRGVGPPPPPHSVAITADDGHQSVYTDMFPLVQRYHIPVTLFIYPSAISRASYALTWDELRIMHDSGLVDIQSHTYWHPNFKIDKKRLAPQAYEKFVAMQLEKSRTKLDQELGIKVDMLAWPYGIHDADLIRSAVAAGYVAAFTMVRAPAGPSDKVMALPRYLVTDQDTGKTWGKLLAAESR</sequence>
<organism evidence="3 4">
    <name type="scientific">Acidithiobacillus ferrivorans SS3</name>
    <dbReference type="NCBI Taxonomy" id="743299"/>
    <lineage>
        <taxon>Bacteria</taxon>
        <taxon>Pseudomonadati</taxon>
        <taxon>Pseudomonadota</taxon>
        <taxon>Acidithiobacillia</taxon>
        <taxon>Acidithiobacillales</taxon>
        <taxon>Acidithiobacillaceae</taxon>
        <taxon>Acidithiobacillus</taxon>
    </lineage>
</organism>
<protein>
    <submittedName>
        <fullName evidence="3">Polysaccharide deacetylase</fullName>
    </submittedName>
</protein>
<keyword evidence="1" id="KW-0732">Signal</keyword>
<evidence type="ECO:0000313" key="4">
    <source>
        <dbReference type="Proteomes" id="UP000009220"/>
    </source>
</evidence>
<dbReference type="GO" id="GO:0016810">
    <property type="term" value="F:hydrolase activity, acting on carbon-nitrogen (but not peptide) bonds"/>
    <property type="evidence" value="ECO:0007669"/>
    <property type="project" value="InterPro"/>
</dbReference>